<keyword evidence="3" id="KW-1185">Reference proteome</keyword>
<evidence type="ECO:0000256" key="1">
    <source>
        <dbReference type="SAM" id="Phobius"/>
    </source>
</evidence>
<dbReference type="Proteomes" id="UP000014071">
    <property type="component" value="Unassembled WGS sequence"/>
</dbReference>
<keyword evidence="1" id="KW-1133">Transmembrane helix</keyword>
<accession>R9P1P4</accession>
<dbReference type="UniPathway" id="UPA00196"/>
<dbReference type="GO" id="GO:0016020">
    <property type="term" value="C:membrane"/>
    <property type="evidence" value="ECO:0007669"/>
    <property type="project" value="GOC"/>
</dbReference>
<organism evidence="2 3">
    <name type="scientific">Pseudozyma hubeiensis (strain SY62)</name>
    <name type="common">Yeast</name>
    <dbReference type="NCBI Taxonomy" id="1305764"/>
    <lineage>
        <taxon>Eukaryota</taxon>
        <taxon>Fungi</taxon>
        <taxon>Dikarya</taxon>
        <taxon>Basidiomycota</taxon>
        <taxon>Ustilaginomycotina</taxon>
        <taxon>Ustilaginomycetes</taxon>
        <taxon>Ustilaginales</taxon>
        <taxon>Ustilaginaceae</taxon>
        <taxon>Pseudozyma</taxon>
    </lineage>
</organism>
<dbReference type="GO" id="GO:0006506">
    <property type="term" value="P:GPI anchor biosynthetic process"/>
    <property type="evidence" value="ECO:0007669"/>
    <property type="project" value="UniProtKB-UniPathway"/>
</dbReference>
<reference evidence="3" key="1">
    <citation type="journal article" date="2013" name="Genome Announc.">
        <title>Draft genome sequence of the basidiomycetous yeast-like fungus Pseudozyma hubeiensis SY62, which produces an abundant amount of the biosurfactant mannosylerythritol lipids.</title>
        <authorList>
            <person name="Konishi M."/>
            <person name="Hatada Y."/>
            <person name="Horiuchi J."/>
        </authorList>
    </citation>
    <scope>NUCLEOTIDE SEQUENCE [LARGE SCALE GENOMIC DNA]</scope>
    <source>
        <strain evidence="3">SY62</strain>
    </source>
</reference>
<proteinExistence type="predicted"/>
<evidence type="ECO:0000313" key="2">
    <source>
        <dbReference type="EMBL" id="GAC95119.1"/>
    </source>
</evidence>
<keyword evidence="1" id="KW-0472">Membrane</keyword>
<evidence type="ECO:0000313" key="3">
    <source>
        <dbReference type="Proteomes" id="UP000014071"/>
    </source>
</evidence>
<dbReference type="HOGENOM" id="CLU_781134_0_0_1"/>
<name>R9P1P4_PSEHS</name>
<sequence length="342" mass="36802">MTTSTSLGALTTTLLNANTFHPTLSITLARTTIPSSISHASCSANLLINLPSGVFYDPFTASNPIVGSGSGSRGQVISTSGLELEHAVGWTSRSMQGRTSRQWWERSDDDEEQEGGGVDLQDLLGAALRRKAQEVERREVEGGAVRVSLDSKKVRVKAKGQMRQRQEFKQERSTVVIPVDELLRTDGGLFKVQIPLHVRYHPTIDSDANPSFSTSFAELFHQLIPISPTSSPQHLKLTLTHPTLYISCPSSSSSTRSPTSLLPASHIHLKPLLTNHLSSSDKVVAHTSTSGTLVLQVPTPPAKLLTAVRAVTLITVVAVCAAVLGHLLVNIVPMLDAVEKMG</sequence>
<gene>
    <name evidence="2" type="ORF">PHSY_002694</name>
</gene>
<dbReference type="GeneID" id="24107985"/>
<dbReference type="PANTHER" id="PTHR28650">
    <property type="entry name" value="PHOSPHATIDYLINOSITOL-GLYCAN BIOSYNTHESIS CLASS X PROTEIN"/>
    <property type="match status" value="1"/>
</dbReference>
<dbReference type="eggNOG" id="ENOG502R2TH">
    <property type="taxonomic scope" value="Eukaryota"/>
</dbReference>
<dbReference type="OrthoDB" id="2552903at2759"/>
<keyword evidence="1" id="KW-0812">Transmembrane</keyword>
<dbReference type="EMBL" id="DF238790">
    <property type="protein sequence ID" value="GAC95119.1"/>
    <property type="molecule type" value="Genomic_DNA"/>
</dbReference>
<feature type="transmembrane region" description="Helical" evidence="1">
    <location>
        <begin position="310"/>
        <end position="332"/>
    </location>
</feature>
<dbReference type="RefSeq" id="XP_012188706.1">
    <property type="nucleotide sequence ID" value="XM_012333316.1"/>
</dbReference>
<dbReference type="AlphaFoldDB" id="R9P1P4"/>
<dbReference type="PANTHER" id="PTHR28650:SF1">
    <property type="entry name" value="PHOSPHATIDYLINOSITOL-GLYCAN BIOSYNTHESIS CLASS X PROTEIN"/>
    <property type="match status" value="1"/>
</dbReference>
<dbReference type="InterPro" id="IPR040039">
    <property type="entry name" value="PIGX"/>
</dbReference>
<protein>
    <submittedName>
        <fullName evidence="2">Ferredoxin/adrenodoxin reductase</fullName>
    </submittedName>
</protein>